<dbReference type="OrthoDB" id="5667at2759"/>
<feature type="transmembrane region" description="Helical" evidence="2">
    <location>
        <begin position="422"/>
        <end position="445"/>
    </location>
</feature>
<dbReference type="FunFam" id="1.20.1250.20:FF:000337">
    <property type="entry name" value="Solute carrier family 16 member 5"/>
    <property type="match status" value="1"/>
</dbReference>
<dbReference type="GO" id="GO:0008028">
    <property type="term" value="F:monocarboxylic acid transmembrane transporter activity"/>
    <property type="evidence" value="ECO:0007669"/>
    <property type="project" value="TreeGrafter"/>
</dbReference>
<dbReference type="InterPro" id="IPR050327">
    <property type="entry name" value="Proton-linked_MCT"/>
</dbReference>
<dbReference type="SUPFAM" id="SSF103473">
    <property type="entry name" value="MFS general substrate transporter"/>
    <property type="match status" value="1"/>
</dbReference>
<dbReference type="Proteomes" id="UP000653383">
    <property type="component" value="Unassembled WGS sequence"/>
</dbReference>
<keyword evidence="2" id="KW-0812">Transmembrane</keyword>
<evidence type="ECO:0000256" key="1">
    <source>
        <dbReference type="ARBA" id="ARBA00004141"/>
    </source>
</evidence>
<feature type="transmembrane region" description="Helical" evidence="2">
    <location>
        <begin position="88"/>
        <end position="106"/>
    </location>
</feature>
<keyword evidence="5" id="KW-1185">Reference proteome</keyword>
<accession>A0A852HK51</accession>
<dbReference type="InterPro" id="IPR011701">
    <property type="entry name" value="MFS"/>
</dbReference>
<comment type="subcellular location">
    <subcellularLocation>
        <location evidence="1">Membrane</location>
        <topology evidence="1">Multi-pass membrane protein</topology>
    </subcellularLocation>
</comment>
<sequence>MFQGETAGCSTAKPQDQGWAWMVLLAAVVLQGLTLGFPCCIGVFFTDLQHEFQASNSQTSWFPSIMVAVLHGGGPLCSILVKRFGCRFAVMLGGLLSGLGMVSSSFCKSISQLYLTAGLITGLGSCFSFQAGVTVLGYYFVRWQTLANAVASTGVSLGFTLWPLLSQYLLDEMGWRNTFLIFGGILLNCCVCGAIMRPIKLASGSLPQSVKPEEEPGSRAEEVQLSSGASPYHSMFQQHTRRTKCFQMLQKYLAFDIFCQNKGYQIYTIGVTWMMMGFALPHVYLVPYAIHSGVEERKAALLISVIGFINIFIRPLTGLLSGHRLFTGRRIYLFSLAVLLCGLSNFICVISAEFSVLILYCIILSIAMSGVGALTFQVLMDVVDMDRFSSALGLFTILESITLLIGPPLTGLLVDITSDFHYVFYNSSFFLISAALFMGLSFCTLEKKNKLREESKTHLHSPSIYQYSETSTEPKAESQSPPAVEYITSI</sequence>
<dbReference type="PROSITE" id="PS50850">
    <property type="entry name" value="MFS"/>
    <property type="match status" value="1"/>
</dbReference>
<dbReference type="PANTHER" id="PTHR11360">
    <property type="entry name" value="MONOCARBOXYLATE TRANSPORTER"/>
    <property type="match status" value="1"/>
</dbReference>
<dbReference type="AlphaFoldDB" id="A0A852HK51"/>
<dbReference type="PANTHER" id="PTHR11360:SF21">
    <property type="entry name" value="MONOCARBOXYLATE TRANSPORTER 6"/>
    <property type="match status" value="1"/>
</dbReference>
<keyword evidence="2" id="KW-0472">Membrane</keyword>
<feature type="transmembrane region" description="Helical" evidence="2">
    <location>
        <begin position="299"/>
        <end position="319"/>
    </location>
</feature>
<feature type="non-terminal residue" evidence="4">
    <location>
        <position position="490"/>
    </location>
</feature>
<dbReference type="Gene3D" id="1.20.1250.20">
    <property type="entry name" value="MFS general substrate transporter like domains"/>
    <property type="match status" value="2"/>
</dbReference>
<feature type="transmembrane region" description="Helical" evidence="2">
    <location>
        <begin position="177"/>
        <end position="196"/>
    </location>
</feature>
<keyword evidence="2" id="KW-1133">Transmembrane helix</keyword>
<feature type="transmembrane region" description="Helical" evidence="2">
    <location>
        <begin position="21"/>
        <end position="45"/>
    </location>
</feature>
<gene>
    <name evidence="4" type="primary">Slc16a5</name>
    <name evidence="4" type="ORF">NICCHL_R11582</name>
</gene>
<organism evidence="4 5">
    <name type="scientific">Nicator chloris</name>
    <dbReference type="NCBI Taxonomy" id="237433"/>
    <lineage>
        <taxon>Eukaryota</taxon>
        <taxon>Metazoa</taxon>
        <taxon>Chordata</taxon>
        <taxon>Craniata</taxon>
        <taxon>Vertebrata</taxon>
        <taxon>Euteleostomi</taxon>
        <taxon>Archelosauria</taxon>
        <taxon>Archosauria</taxon>
        <taxon>Dinosauria</taxon>
        <taxon>Saurischia</taxon>
        <taxon>Theropoda</taxon>
        <taxon>Coelurosauria</taxon>
        <taxon>Aves</taxon>
        <taxon>Neognathae</taxon>
        <taxon>Neoaves</taxon>
        <taxon>Telluraves</taxon>
        <taxon>Australaves</taxon>
        <taxon>Passeriformes</taxon>
        <taxon>Sylvioidea</taxon>
        <taxon>Pycnonotidae</taxon>
        <taxon>Nicator</taxon>
    </lineage>
</organism>
<name>A0A852HK51_9PASS</name>
<dbReference type="InterPro" id="IPR020846">
    <property type="entry name" value="MFS_dom"/>
</dbReference>
<dbReference type="GO" id="GO:0016323">
    <property type="term" value="C:basolateral plasma membrane"/>
    <property type="evidence" value="ECO:0007669"/>
    <property type="project" value="TreeGrafter"/>
</dbReference>
<feature type="domain" description="Major facilitator superfamily (MFS) profile" evidence="3">
    <location>
        <begin position="20"/>
        <end position="451"/>
    </location>
</feature>
<feature type="transmembrane region" description="Helical" evidence="2">
    <location>
        <begin position="61"/>
        <end position="81"/>
    </location>
</feature>
<feature type="transmembrane region" description="Helical" evidence="2">
    <location>
        <begin position="357"/>
        <end position="379"/>
    </location>
</feature>
<dbReference type="InterPro" id="IPR036259">
    <property type="entry name" value="MFS_trans_sf"/>
</dbReference>
<dbReference type="Pfam" id="PF07690">
    <property type="entry name" value="MFS_1"/>
    <property type="match status" value="1"/>
</dbReference>
<evidence type="ECO:0000313" key="5">
    <source>
        <dbReference type="Proteomes" id="UP000653383"/>
    </source>
</evidence>
<feature type="transmembrane region" description="Helical" evidence="2">
    <location>
        <begin position="112"/>
        <end position="139"/>
    </location>
</feature>
<feature type="non-terminal residue" evidence="4">
    <location>
        <position position="1"/>
    </location>
</feature>
<feature type="transmembrane region" description="Helical" evidence="2">
    <location>
        <begin position="331"/>
        <end position="351"/>
    </location>
</feature>
<reference evidence="4" key="1">
    <citation type="submission" date="2020-02" db="EMBL/GenBank/DDBJ databases">
        <title>Bird 10,000 Genomes (B10K) Project - Family phase.</title>
        <authorList>
            <person name="Zhang G."/>
        </authorList>
    </citation>
    <scope>NUCLEOTIDE SEQUENCE</scope>
    <source>
        <strain evidence="4">B10K-DU-002-40</strain>
        <tissue evidence="4">Muscle</tissue>
    </source>
</reference>
<protein>
    <submittedName>
        <fullName evidence="4">MOT6 protein</fullName>
    </submittedName>
</protein>
<evidence type="ECO:0000313" key="4">
    <source>
        <dbReference type="EMBL" id="NXX31316.1"/>
    </source>
</evidence>
<feature type="transmembrane region" description="Helical" evidence="2">
    <location>
        <begin position="146"/>
        <end position="165"/>
    </location>
</feature>
<proteinExistence type="predicted"/>
<feature type="transmembrane region" description="Helical" evidence="2">
    <location>
        <begin position="391"/>
        <end position="410"/>
    </location>
</feature>
<comment type="caution">
    <text evidence="4">The sequence shown here is derived from an EMBL/GenBank/DDBJ whole genome shotgun (WGS) entry which is preliminary data.</text>
</comment>
<evidence type="ECO:0000259" key="3">
    <source>
        <dbReference type="PROSITE" id="PS50850"/>
    </source>
</evidence>
<dbReference type="EMBL" id="WAAE01015015">
    <property type="protein sequence ID" value="NXX31316.1"/>
    <property type="molecule type" value="Genomic_DNA"/>
</dbReference>
<feature type="transmembrane region" description="Helical" evidence="2">
    <location>
        <begin position="266"/>
        <end position="287"/>
    </location>
</feature>
<evidence type="ECO:0000256" key="2">
    <source>
        <dbReference type="SAM" id="Phobius"/>
    </source>
</evidence>